<protein>
    <submittedName>
        <fullName evidence="3">Uncharacterized protein LOC108629305 isoform X2</fullName>
    </submittedName>
</protein>
<dbReference type="GeneID" id="108629305"/>
<evidence type="ECO:0000313" key="3">
    <source>
        <dbReference type="RefSeq" id="XP_017887392.1"/>
    </source>
</evidence>
<reference evidence="3" key="1">
    <citation type="submission" date="2025-08" db="UniProtKB">
        <authorList>
            <consortium name="RefSeq"/>
        </authorList>
    </citation>
    <scope>IDENTIFICATION</scope>
    <source>
        <tissue evidence="3">Whole body</tissue>
    </source>
</reference>
<dbReference type="RefSeq" id="XP_017887392.1">
    <property type="nucleotide sequence ID" value="XM_018031903.2"/>
</dbReference>
<dbReference type="Proteomes" id="UP000694925">
    <property type="component" value="Unplaced"/>
</dbReference>
<evidence type="ECO:0000259" key="1">
    <source>
        <dbReference type="PROSITE" id="PS51186"/>
    </source>
</evidence>
<dbReference type="AlphaFoldDB" id="A0AAJ7NBR8"/>
<evidence type="ECO:0000313" key="2">
    <source>
        <dbReference type="Proteomes" id="UP000694925"/>
    </source>
</evidence>
<organism evidence="2 3">
    <name type="scientific">Ceratina calcarata</name>
    <dbReference type="NCBI Taxonomy" id="156304"/>
    <lineage>
        <taxon>Eukaryota</taxon>
        <taxon>Metazoa</taxon>
        <taxon>Ecdysozoa</taxon>
        <taxon>Arthropoda</taxon>
        <taxon>Hexapoda</taxon>
        <taxon>Insecta</taxon>
        <taxon>Pterygota</taxon>
        <taxon>Neoptera</taxon>
        <taxon>Endopterygota</taxon>
        <taxon>Hymenoptera</taxon>
        <taxon>Apocrita</taxon>
        <taxon>Aculeata</taxon>
        <taxon>Apoidea</taxon>
        <taxon>Anthophila</taxon>
        <taxon>Apidae</taxon>
        <taxon>Ceratina</taxon>
        <taxon>Zadontomerus</taxon>
    </lineage>
</organism>
<accession>A0AAJ7NBR8</accession>
<dbReference type="InterPro" id="IPR016181">
    <property type="entry name" value="Acyl_CoA_acyltransferase"/>
</dbReference>
<dbReference type="CDD" id="cd04301">
    <property type="entry name" value="NAT_SF"/>
    <property type="match status" value="1"/>
</dbReference>
<dbReference type="GO" id="GO:0016747">
    <property type="term" value="F:acyltransferase activity, transferring groups other than amino-acyl groups"/>
    <property type="evidence" value="ECO:0007669"/>
    <property type="project" value="InterPro"/>
</dbReference>
<feature type="domain" description="N-acetyltransferase" evidence="1">
    <location>
        <begin position="37"/>
        <end position="203"/>
    </location>
</feature>
<keyword evidence="2" id="KW-1185">Reference proteome</keyword>
<proteinExistence type="predicted"/>
<sequence>MSLGSEDGLDYKLLTRDQVEAALAIQRETMHQENLAIGVGMFEEEGAPEEMTLLFREARPREGQRDELEIFIEGNLKLRTSQGLVKFLDDIESSVDIFERYKASTAMELFYLGTNPQYQGRGIGRKMVHKCIDFARGLSKGTTRRISIDGGALDLDAPPELIFGVFASNFSQRIADKVGFETLHEIRYDDYVFDGKTMAQRIGSDHKTAKFQALKL</sequence>
<gene>
    <name evidence="3" type="primary">LOC108629305</name>
</gene>
<dbReference type="SUPFAM" id="SSF55729">
    <property type="entry name" value="Acyl-CoA N-acyltransferases (Nat)"/>
    <property type="match status" value="1"/>
</dbReference>
<dbReference type="Pfam" id="PF00583">
    <property type="entry name" value="Acetyltransf_1"/>
    <property type="match status" value="1"/>
</dbReference>
<dbReference type="Gene3D" id="3.40.630.30">
    <property type="match status" value="1"/>
</dbReference>
<dbReference type="InterPro" id="IPR000182">
    <property type="entry name" value="GNAT_dom"/>
</dbReference>
<dbReference type="PROSITE" id="PS51186">
    <property type="entry name" value="GNAT"/>
    <property type="match status" value="1"/>
</dbReference>
<name>A0AAJ7NBR8_9HYME</name>